<dbReference type="AlphaFoldDB" id="A0A1G1W632"/>
<feature type="domain" description="RCK N-terminal" evidence="8">
    <location>
        <begin position="403"/>
        <end position="521"/>
    </location>
</feature>
<keyword evidence="5 7" id="KW-1133">Transmembrane helix</keyword>
<dbReference type="InterPro" id="IPR038770">
    <property type="entry name" value="Na+/solute_symporter_sf"/>
</dbReference>
<feature type="transmembrane region" description="Helical" evidence="7">
    <location>
        <begin position="53"/>
        <end position="71"/>
    </location>
</feature>
<feature type="transmembrane region" description="Helical" evidence="7">
    <location>
        <begin position="290"/>
        <end position="312"/>
    </location>
</feature>
<feature type="transmembrane region" description="Helical" evidence="7">
    <location>
        <begin position="177"/>
        <end position="198"/>
    </location>
</feature>
<dbReference type="InterPro" id="IPR006153">
    <property type="entry name" value="Cation/H_exchanger_TM"/>
</dbReference>
<keyword evidence="4 7" id="KW-0812">Transmembrane</keyword>
<name>A0A1G1W632_9BACT</name>
<comment type="caution">
    <text evidence="9">The sequence shown here is derived from an EMBL/GenBank/DDBJ whole genome shotgun (WGS) entry which is preliminary data.</text>
</comment>
<dbReference type="Pfam" id="PF02254">
    <property type="entry name" value="TrkA_N"/>
    <property type="match status" value="1"/>
</dbReference>
<dbReference type="PROSITE" id="PS51201">
    <property type="entry name" value="RCK_N"/>
    <property type="match status" value="1"/>
</dbReference>
<evidence type="ECO:0000256" key="1">
    <source>
        <dbReference type="ARBA" id="ARBA00004141"/>
    </source>
</evidence>
<feature type="transmembrane region" description="Helical" evidence="7">
    <location>
        <begin position="349"/>
        <end position="369"/>
    </location>
</feature>
<dbReference type="PANTHER" id="PTHR42751:SF3">
    <property type="entry name" value="SODIUM_GLUTAMATE SYMPORTER"/>
    <property type="match status" value="1"/>
</dbReference>
<comment type="similarity">
    <text evidence="2">Belongs to the monovalent cation:proton antiporter 2 (CPA2) transporter (TC 2.A.37) family.</text>
</comment>
<dbReference type="Proteomes" id="UP000176631">
    <property type="component" value="Unassembled WGS sequence"/>
</dbReference>
<evidence type="ECO:0000256" key="7">
    <source>
        <dbReference type="SAM" id="Phobius"/>
    </source>
</evidence>
<feature type="transmembrane region" description="Helical" evidence="7">
    <location>
        <begin position="218"/>
        <end position="244"/>
    </location>
</feature>
<dbReference type="InterPro" id="IPR003148">
    <property type="entry name" value="RCK_N"/>
</dbReference>
<dbReference type="GO" id="GO:0006813">
    <property type="term" value="P:potassium ion transport"/>
    <property type="evidence" value="ECO:0007669"/>
    <property type="project" value="InterPro"/>
</dbReference>
<feature type="transmembrane region" description="Helical" evidence="7">
    <location>
        <begin position="83"/>
        <end position="107"/>
    </location>
</feature>
<comment type="subcellular location">
    <subcellularLocation>
        <location evidence="1">Membrane</location>
        <topology evidence="1">Multi-pass membrane protein</topology>
    </subcellularLocation>
</comment>
<reference evidence="9 10" key="1">
    <citation type="journal article" date="2016" name="Nat. Commun.">
        <title>Thousands of microbial genomes shed light on interconnected biogeochemical processes in an aquifer system.</title>
        <authorList>
            <person name="Anantharaman K."/>
            <person name="Brown C.T."/>
            <person name="Hug L.A."/>
            <person name="Sharon I."/>
            <person name="Castelle C.J."/>
            <person name="Probst A.J."/>
            <person name="Thomas B.C."/>
            <person name="Singh A."/>
            <person name="Wilkins M.J."/>
            <person name="Karaoz U."/>
            <person name="Brodie E.L."/>
            <person name="Williams K.H."/>
            <person name="Hubbard S.S."/>
            <person name="Banfield J.F."/>
        </authorList>
    </citation>
    <scope>NUCLEOTIDE SEQUENCE [LARGE SCALE GENOMIC DNA]</scope>
</reference>
<dbReference type="InterPro" id="IPR036291">
    <property type="entry name" value="NAD(P)-bd_dom_sf"/>
</dbReference>
<dbReference type="EMBL" id="MHCP01000028">
    <property type="protein sequence ID" value="OGY23125.1"/>
    <property type="molecule type" value="Genomic_DNA"/>
</dbReference>
<organism evidence="9 10">
    <name type="scientific">Candidatus Woykebacteria bacterium RBG_13_40_15</name>
    <dbReference type="NCBI Taxonomy" id="1802593"/>
    <lineage>
        <taxon>Bacteria</taxon>
        <taxon>Candidatus Woykeibacteriota</taxon>
    </lineage>
</organism>
<evidence type="ECO:0000256" key="5">
    <source>
        <dbReference type="ARBA" id="ARBA00022989"/>
    </source>
</evidence>
<dbReference type="SUPFAM" id="SSF51735">
    <property type="entry name" value="NAD(P)-binding Rossmann-fold domains"/>
    <property type="match status" value="1"/>
</dbReference>
<evidence type="ECO:0000313" key="9">
    <source>
        <dbReference type="EMBL" id="OGY23125.1"/>
    </source>
</evidence>
<feature type="transmembrane region" description="Helical" evidence="7">
    <location>
        <begin position="146"/>
        <end position="165"/>
    </location>
</feature>
<feature type="transmembrane region" description="Helical" evidence="7">
    <location>
        <begin position="265"/>
        <end position="284"/>
    </location>
</feature>
<proteinExistence type="inferred from homology"/>
<evidence type="ECO:0000256" key="6">
    <source>
        <dbReference type="ARBA" id="ARBA00023136"/>
    </source>
</evidence>
<feature type="transmembrane region" description="Helical" evidence="7">
    <location>
        <begin position="114"/>
        <end position="134"/>
    </location>
</feature>
<accession>A0A1G1W632</accession>
<dbReference type="STRING" id="1802593.A2172_01965"/>
<evidence type="ECO:0000256" key="3">
    <source>
        <dbReference type="ARBA" id="ARBA00022448"/>
    </source>
</evidence>
<feature type="transmembrane region" description="Helical" evidence="7">
    <location>
        <begin position="29"/>
        <end position="46"/>
    </location>
</feature>
<evidence type="ECO:0000259" key="8">
    <source>
        <dbReference type="PROSITE" id="PS51201"/>
    </source>
</evidence>
<evidence type="ECO:0000256" key="2">
    <source>
        <dbReference type="ARBA" id="ARBA00005551"/>
    </source>
</evidence>
<evidence type="ECO:0000256" key="4">
    <source>
        <dbReference type="ARBA" id="ARBA00022692"/>
    </source>
</evidence>
<dbReference type="GO" id="GO:0015297">
    <property type="term" value="F:antiporter activity"/>
    <property type="evidence" value="ECO:0007669"/>
    <property type="project" value="InterPro"/>
</dbReference>
<dbReference type="GO" id="GO:1902600">
    <property type="term" value="P:proton transmembrane transport"/>
    <property type="evidence" value="ECO:0007669"/>
    <property type="project" value="InterPro"/>
</dbReference>
<dbReference type="GO" id="GO:0016020">
    <property type="term" value="C:membrane"/>
    <property type="evidence" value="ECO:0007669"/>
    <property type="project" value="UniProtKB-SubCell"/>
</dbReference>
<sequence>MTNIFADIALILATATVLAALFSRFKQPVMISFLFVGILAASAGLLKHTSGVSLSFFSELGIAFTLFLIGLELRFSDIKQIGQAAVTVGVAQIIFTWVVGFGIAKLLSFGTSDAIVLSLALTFSSTIVIVKLLGEKKQLDSLFGKITVGYLLVQDFIAIAALIFVTSLGREFKASQFFITALEGTFLVILILLLNRFVLQKLFDFFAKNSEVLFLASISWALVFATLYAASGFSVEIGAFLAGLGLANLREQAQIAAWVRPLRDFFITLFFLSLGLKLPLASLVPVVGSVSLLSIFVLIGNPAIMMAILGFLGYRRRTSFQVSITSGQVSEFSFILIFLASRARLISDSVVVTTSATAIITIILSTYVITYSSKIYRWVSPYLKIFERKNLVEKPWEGLEEFSDHVVLIGVGRLGQNILKGLKKREFKVVVVDFNPETVEKLQSEEIPVIYGDISDPEIFERAIGKSAKMIISTVPDKEDNRTMLSEAKNVGNKVPVVVTSAESSEALEFYKEGAAYVIIPRILSSHLIEKFLMGDQFNDLRDGSLRKEHIEELSNQYLNLT</sequence>
<keyword evidence="6 7" id="KW-0472">Membrane</keyword>
<feature type="transmembrane region" description="Helical" evidence="7">
    <location>
        <begin position="324"/>
        <end position="343"/>
    </location>
</feature>
<dbReference type="Gene3D" id="1.20.1530.20">
    <property type="match status" value="1"/>
</dbReference>
<dbReference type="Gene3D" id="3.40.50.720">
    <property type="entry name" value="NAD(P)-binding Rossmann-like Domain"/>
    <property type="match status" value="1"/>
</dbReference>
<gene>
    <name evidence="9" type="ORF">A2172_01965</name>
</gene>
<protein>
    <recommendedName>
        <fullName evidence="8">RCK N-terminal domain-containing protein</fullName>
    </recommendedName>
</protein>
<evidence type="ECO:0000313" key="10">
    <source>
        <dbReference type="Proteomes" id="UP000176631"/>
    </source>
</evidence>
<keyword evidence="3" id="KW-0813">Transport</keyword>
<dbReference type="PANTHER" id="PTHR42751">
    <property type="entry name" value="SODIUM/HYDROGEN EXCHANGER FAMILY/TRKA DOMAIN PROTEIN"/>
    <property type="match status" value="1"/>
</dbReference>
<dbReference type="Pfam" id="PF00999">
    <property type="entry name" value="Na_H_Exchanger"/>
    <property type="match status" value="1"/>
</dbReference>